<dbReference type="GO" id="GO:0003677">
    <property type="term" value="F:DNA binding"/>
    <property type="evidence" value="ECO:0007669"/>
    <property type="project" value="UniProtKB-KW"/>
</dbReference>
<dbReference type="SUPFAM" id="SSF56112">
    <property type="entry name" value="Protein kinase-like (PK-like)"/>
    <property type="match status" value="1"/>
</dbReference>
<dbReference type="Gene3D" id="3.90.550.10">
    <property type="entry name" value="Spore Coat Polysaccharide Biosynthesis Protein SpsA, Chain A"/>
    <property type="match status" value="1"/>
</dbReference>
<dbReference type="Pfam" id="PF13412">
    <property type="entry name" value="HTH_24"/>
    <property type="match status" value="1"/>
</dbReference>
<dbReference type="InterPro" id="IPR052077">
    <property type="entry name" value="CcrZ_PhaseVar_Mediator"/>
</dbReference>
<dbReference type="CDD" id="cd00090">
    <property type="entry name" value="HTH_ARSR"/>
    <property type="match status" value="1"/>
</dbReference>
<dbReference type="GO" id="GO:0016779">
    <property type="term" value="F:nucleotidyltransferase activity"/>
    <property type="evidence" value="ECO:0007669"/>
    <property type="project" value="UniProtKB-ARBA"/>
</dbReference>
<dbReference type="InterPro" id="IPR011991">
    <property type="entry name" value="ArsR-like_HTH"/>
</dbReference>
<evidence type="ECO:0000313" key="4">
    <source>
        <dbReference type="Proteomes" id="UP000472879"/>
    </source>
</evidence>
<accession>A0A6L5P7D6</accession>
<dbReference type="EMBL" id="WJNA01000036">
    <property type="protein sequence ID" value="MRH09859.1"/>
    <property type="molecule type" value="Genomic_DNA"/>
</dbReference>
<dbReference type="InterPro" id="IPR025877">
    <property type="entry name" value="MobA-like_NTP_Trfase"/>
</dbReference>
<dbReference type="Gene3D" id="1.10.10.10">
    <property type="entry name" value="Winged helix-like DNA-binding domain superfamily/Winged helix DNA-binding domain"/>
    <property type="match status" value="1"/>
</dbReference>
<dbReference type="Gene3D" id="3.30.200.20">
    <property type="entry name" value="Phosphorylase Kinase, domain 1"/>
    <property type="match status" value="1"/>
</dbReference>
<dbReference type="AlphaFoldDB" id="A0A6L5P7D6"/>
<dbReference type="PANTHER" id="PTHR40086:SF1">
    <property type="entry name" value="CELL CYCLE REGULATOR CCRZ"/>
    <property type="match status" value="1"/>
</dbReference>
<sequence length="577" mass="67762">MNALILETLFNKEKGISQRELASKLGISLGKVNEELRQLKNNGLITQNNNVTEKGEKVLGASHPQRAIILAAGYGMRMVPINMEEPKGLLEVNQEPLIERLIKQLHKVGVYEIHIVVGFMKEHYEYLIDKYDVELIVNSHYSEYKNMYSLLLAKDYLANSYILPCDVWFKGNPFNRIENESYYLFSNQVVNNSPWRVQPRGSVKKIPLDQSGNRMVGLAYISSKDAEMLSQLLEEIQINKELLYGFWETLLEQDKKFILKGKIISNGDFKEINSYEELRDLDYNSNHLQNDAIKIIEETLEISPKKIKNIRVLKKGMTNRSFFFEHDSNKYIMRIPGKGTDELIDRQSEYDVYQTIKNMNWTEKVLYLNPDNGYKLSKFIKNSHNCDTNNSEQVQECMNLLRKLHHSVFKVNHRFDLYNQINFYEELRGNVSAYRDYDEVKERVKKLRPFIEKNAKKEVLCHIDANPDNFIFSKKHLYLIDWEYAGMQDPDIDIAMFAIYAMYDQQKIDKLIQFYYHNQCDSLTKQKIYAYIAACGLLWSNWCEYKQSLGLDFGAYSIAQYRYAKEYSKKVLNYLGE</sequence>
<dbReference type="CDD" id="cd05151">
    <property type="entry name" value="ChoK-like"/>
    <property type="match status" value="1"/>
</dbReference>
<feature type="domain" description="MobA-like NTP transferase" evidence="2">
    <location>
        <begin position="67"/>
        <end position="167"/>
    </location>
</feature>
<gene>
    <name evidence="3" type="ORF">GIX81_10545</name>
</gene>
<evidence type="ECO:0000256" key="1">
    <source>
        <dbReference type="ARBA" id="ARBA00023125"/>
    </source>
</evidence>
<organism evidence="3 4">
    <name type="scientific">Limosilactobacillus reuteri</name>
    <name type="common">Lactobacillus reuteri</name>
    <dbReference type="NCBI Taxonomy" id="1598"/>
    <lineage>
        <taxon>Bacteria</taxon>
        <taxon>Bacillati</taxon>
        <taxon>Bacillota</taxon>
        <taxon>Bacilli</taxon>
        <taxon>Lactobacillales</taxon>
        <taxon>Lactobacillaceae</taxon>
        <taxon>Limosilactobacillus</taxon>
    </lineage>
</organism>
<protein>
    <submittedName>
        <fullName evidence="3">Phosphotransferase</fullName>
    </submittedName>
</protein>
<keyword evidence="1" id="KW-0238">DNA-binding</keyword>
<dbReference type="SUPFAM" id="SSF46785">
    <property type="entry name" value="Winged helix' DNA-binding domain"/>
    <property type="match status" value="1"/>
</dbReference>
<evidence type="ECO:0000313" key="3">
    <source>
        <dbReference type="EMBL" id="MRH09859.1"/>
    </source>
</evidence>
<proteinExistence type="predicted"/>
<dbReference type="InterPro" id="IPR011009">
    <property type="entry name" value="Kinase-like_dom_sf"/>
</dbReference>
<reference evidence="3 4" key="1">
    <citation type="submission" date="2019-11" db="EMBL/GenBank/DDBJ databases">
        <title>Draft genome sequence of 12 host-associated Lactobacillus reuteri rodent strains.</title>
        <authorList>
            <person name="Zhang S."/>
            <person name="Ozcam M."/>
            <person name="Van Pijkeren J.P."/>
        </authorList>
    </citation>
    <scope>NUCLEOTIDE SEQUENCE [LARGE SCALE GENOMIC DNA]</scope>
    <source>
        <strain evidence="3 4">Lr4020</strain>
    </source>
</reference>
<dbReference type="Pfam" id="PF12804">
    <property type="entry name" value="NTP_transf_3"/>
    <property type="match status" value="1"/>
</dbReference>
<dbReference type="SUPFAM" id="SSF53448">
    <property type="entry name" value="Nucleotide-diphospho-sugar transferases"/>
    <property type="match status" value="1"/>
</dbReference>
<evidence type="ECO:0000259" key="2">
    <source>
        <dbReference type="Pfam" id="PF12804"/>
    </source>
</evidence>
<dbReference type="InterPro" id="IPR029044">
    <property type="entry name" value="Nucleotide-diphossugar_trans"/>
</dbReference>
<name>A0A6L5P7D6_LIMRT</name>
<dbReference type="PANTHER" id="PTHR40086">
    <property type="entry name" value="PHOSPHOTRANSFERASE YTMP-RELATED"/>
    <property type="match status" value="1"/>
</dbReference>
<dbReference type="Proteomes" id="UP000472879">
    <property type="component" value="Unassembled WGS sequence"/>
</dbReference>
<comment type="caution">
    <text evidence="3">The sequence shown here is derived from an EMBL/GenBank/DDBJ whole genome shotgun (WGS) entry which is preliminary data.</text>
</comment>
<dbReference type="RefSeq" id="WP_153705267.1">
    <property type="nucleotide sequence ID" value="NZ_WJNA01000036.1"/>
</dbReference>
<dbReference type="InterPro" id="IPR036390">
    <property type="entry name" value="WH_DNA-bd_sf"/>
</dbReference>
<dbReference type="Pfam" id="PF01633">
    <property type="entry name" value="Choline_kinase"/>
    <property type="match status" value="1"/>
</dbReference>
<dbReference type="Gene3D" id="3.90.1200.10">
    <property type="match status" value="1"/>
</dbReference>
<dbReference type="InterPro" id="IPR036388">
    <property type="entry name" value="WH-like_DNA-bd_sf"/>
</dbReference>
<keyword evidence="3" id="KW-0808">Transferase</keyword>